<dbReference type="AlphaFoldDB" id="A0A1R1XM15"/>
<evidence type="ECO:0000256" key="1">
    <source>
        <dbReference type="SAM" id="MobiDB-lite"/>
    </source>
</evidence>
<feature type="compositionally biased region" description="Polar residues" evidence="1">
    <location>
        <begin position="37"/>
        <end position="60"/>
    </location>
</feature>
<feature type="region of interest" description="Disordered" evidence="1">
    <location>
        <begin position="26"/>
        <end position="63"/>
    </location>
</feature>
<evidence type="ECO:0000313" key="2">
    <source>
        <dbReference type="EMBL" id="OMJ13870.1"/>
    </source>
</evidence>
<dbReference type="EMBL" id="LSSN01002601">
    <property type="protein sequence ID" value="OMJ15645.1"/>
    <property type="molecule type" value="Genomic_DNA"/>
</dbReference>
<organism evidence="3 4">
    <name type="scientific">Smittium culicis</name>
    <dbReference type="NCBI Taxonomy" id="133412"/>
    <lineage>
        <taxon>Eukaryota</taxon>
        <taxon>Fungi</taxon>
        <taxon>Fungi incertae sedis</taxon>
        <taxon>Zoopagomycota</taxon>
        <taxon>Kickxellomycotina</taxon>
        <taxon>Harpellomycetes</taxon>
        <taxon>Harpellales</taxon>
        <taxon>Legeriomycetaceae</taxon>
        <taxon>Smittium</taxon>
    </lineage>
</organism>
<proteinExistence type="predicted"/>
<reference evidence="3 4" key="1">
    <citation type="submission" date="2017-01" db="EMBL/GenBank/DDBJ databases">
        <authorList>
            <person name="Mah S.A."/>
            <person name="Swanson W.J."/>
            <person name="Moy G.W."/>
            <person name="Vacquier V.D."/>
        </authorList>
    </citation>
    <scope>NUCLEOTIDE SEQUENCE [LARGE SCALE GENOMIC DNA]</scope>
    <source>
        <strain evidence="3 4">GSMNP</strain>
    </source>
</reference>
<dbReference type="EMBL" id="LSSN01003292">
    <property type="protein sequence ID" value="OMJ13870.1"/>
    <property type="molecule type" value="Genomic_DNA"/>
</dbReference>
<dbReference type="Proteomes" id="UP000187283">
    <property type="component" value="Unassembled WGS sequence"/>
</dbReference>
<protein>
    <submittedName>
        <fullName evidence="3">Uncharacterized protein</fullName>
    </submittedName>
</protein>
<accession>A0A1R1XM15</accession>
<evidence type="ECO:0000313" key="3">
    <source>
        <dbReference type="EMBL" id="OMJ15645.1"/>
    </source>
</evidence>
<evidence type="ECO:0000313" key="4">
    <source>
        <dbReference type="Proteomes" id="UP000187283"/>
    </source>
</evidence>
<comment type="caution">
    <text evidence="3">The sequence shown here is derived from an EMBL/GenBank/DDBJ whole genome shotgun (WGS) entry which is preliminary data.</text>
</comment>
<gene>
    <name evidence="3" type="ORF">AYI70_g7128</name>
    <name evidence="2" type="ORF">AYI70_g8246</name>
</gene>
<sequence>MVTRKQICGTELAITQLVRMVQPLRMPSMDSDWPKNPENQTGESKNNTGHSVMENSNMVPESSEHFGITPVVLKVKTAITDSACRKSPLSNKKAWCLMVWRISGASSTQKISQITPLKSPFQTKVQLNADPGTIL</sequence>
<keyword evidence="4" id="KW-1185">Reference proteome</keyword>
<name>A0A1R1XM15_9FUNG</name>